<evidence type="ECO:0000313" key="3">
    <source>
        <dbReference type="EMBL" id="QPQ55982.1"/>
    </source>
</evidence>
<dbReference type="AlphaFoldDB" id="A0A7T2GLI1"/>
<sequence length="260" mass="27621">MKPLSISAAWNETAAFVKREAGLLFPIALAFLALPSIVVQFFMPEAAPGQQPELGAWMFLLLPLILLTLIGSLAITALALRPAQSVQEAIGHGMRRILPVLGAAFLLGLGSFTIALPASILIALLGLAERTTTILMVLLFLAILTFLWIRFILLTPAAVAEPLGPVALLKRSWNLTRGHFSKLIGFITVLTIVALIILIAVSLIFGTVIALLFGAPEPRNLSYVLTLIVSGVASAVFSVYITVAIARIYAQLAEGSTSGI</sequence>
<feature type="transmembrane region" description="Helical" evidence="1">
    <location>
        <begin position="21"/>
        <end position="43"/>
    </location>
</feature>
<proteinExistence type="predicted"/>
<keyword evidence="1" id="KW-0812">Transmembrane</keyword>
<name>A0A7T2GLI1_9SPHN</name>
<keyword evidence="4" id="KW-1185">Reference proteome</keyword>
<feature type="transmembrane region" description="Helical" evidence="1">
    <location>
        <begin position="55"/>
        <end position="80"/>
    </location>
</feature>
<feature type="domain" description="DUF7847" evidence="2">
    <location>
        <begin position="19"/>
        <end position="252"/>
    </location>
</feature>
<dbReference type="KEGG" id="sflv:IC614_05230"/>
<reference evidence="3 4" key="1">
    <citation type="submission" date="2020-11" db="EMBL/GenBank/DDBJ databases">
        <title>Genome seq and assembly of Sphingosinicella sp.</title>
        <authorList>
            <person name="Chhetri G."/>
        </authorList>
    </citation>
    <scope>NUCLEOTIDE SEQUENCE [LARGE SCALE GENOMIC DNA]</scope>
    <source>
        <strain evidence="3 4">UDD2</strain>
    </source>
</reference>
<dbReference type="InterPro" id="IPR057169">
    <property type="entry name" value="DUF7847"/>
</dbReference>
<dbReference type="RefSeq" id="WP_200972842.1">
    <property type="nucleotide sequence ID" value="NZ_CP065592.1"/>
</dbReference>
<organism evidence="3 4">
    <name type="scientific">Allosphingosinicella flava</name>
    <dbReference type="NCBI Taxonomy" id="2771430"/>
    <lineage>
        <taxon>Bacteria</taxon>
        <taxon>Pseudomonadati</taxon>
        <taxon>Pseudomonadota</taxon>
        <taxon>Alphaproteobacteria</taxon>
        <taxon>Sphingomonadales</taxon>
        <taxon>Sphingomonadaceae</taxon>
        <taxon>Allosphingosinicella</taxon>
    </lineage>
</organism>
<evidence type="ECO:0000256" key="1">
    <source>
        <dbReference type="SAM" id="Phobius"/>
    </source>
</evidence>
<dbReference type="Pfam" id="PF25231">
    <property type="entry name" value="DUF7847"/>
    <property type="match status" value="1"/>
</dbReference>
<feature type="transmembrane region" description="Helical" evidence="1">
    <location>
        <begin position="134"/>
        <end position="159"/>
    </location>
</feature>
<evidence type="ECO:0000313" key="4">
    <source>
        <dbReference type="Proteomes" id="UP000594873"/>
    </source>
</evidence>
<dbReference type="EMBL" id="CP065592">
    <property type="protein sequence ID" value="QPQ55982.1"/>
    <property type="molecule type" value="Genomic_DNA"/>
</dbReference>
<protein>
    <submittedName>
        <fullName evidence="3">Glycerophosphoryl diester phosphodiesterase membrane domain-containing protein</fullName>
    </submittedName>
</protein>
<gene>
    <name evidence="3" type="ORF">IC614_05230</name>
</gene>
<dbReference type="Proteomes" id="UP000594873">
    <property type="component" value="Chromosome"/>
</dbReference>
<keyword evidence="1" id="KW-0472">Membrane</keyword>
<evidence type="ECO:0000259" key="2">
    <source>
        <dbReference type="Pfam" id="PF25231"/>
    </source>
</evidence>
<keyword evidence="1" id="KW-1133">Transmembrane helix</keyword>
<accession>A0A7T2GLI1</accession>
<feature type="transmembrane region" description="Helical" evidence="1">
    <location>
        <begin position="180"/>
        <end position="213"/>
    </location>
</feature>
<feature type="transmembrane region" description="Helical" evidence="1">
    <location>
        <begin position="100"/>
        <end position="128"/>
    </location>
</feature>
<feature type="transmembrane region" description="Helical" evidence="1">
    <location>
        <begin position="225"/>
        <end position="250"/>
    </location>
</feature>